<keyword evidence="6" id="KW-0865">Zymogen</keyword>
<dbReference type="InterPro" id="IPR043137">
    <property type="entry name" value="GGT_ssub_C"/>
</dbReference>
<evidence type="ECO:0000256" key="3">
    <source>
        <dbReference type="ARBA" id="ARBA00047417"/>
    </source>
</evidence>
<dbReference type="Proteomes" id="UP000075613">
    <property type="component" value="Unassembled WGS sequence"/>
</dbReference>
<evidence type="ECO:0000256" key="6">
    <source>
        <dbReference type="RuleBase" id="RU368036"/>
    </source>
</evidence>
<comment type="catalytic activity">
    <reaction evidence="1 6">
        <text>an S-substituted glutathione + H2O = an S-substituted L-cysteinylglycine + L-glutamate</text>
        <dbReference type="Rhea" id="RHEA:59468"/>
        <dbReference type="ChEBI" id="CHEBI:15377"/>
        <dbReference type="ChEBI" id="CHEBI:29985"/>
        <dbReference type="ChEBI" id="CHEBI:90779"/>
        <dbReference type="ChEBI" id="CHEBI:143103"/>
        <dbReference type="EC" id="3.4.19.13"/>
    </reaction>
</comment>
<dbReference type="GO" id="GO:0006750">
    <property type="term" value="P:glutathione biosynthetic process"/>
    <property type="evidence" value="ECO:0007669"/>
    <property type="project" value="UniProtKB-KW"/>
</dbReference>
<comment type="similarity">
    <text evidence="6">Belongs to the gamma-glutamyltransferase family.</text>
</comment>
<dbReference type="Gene3D" id="1.10.246.130">
    <property type="match status" value="1"/>
</dbReference>
<evidence type="ECO:0000313" key="8">
    <source>
        <dbReference type="EMBL" id="KXU82551.1"/>
    </source>
</evidence>
<keyword evidence="6 8" id="KW-0808">Transferase</keyword>
<dbReference type="InterPro" id="IPR052896">
    <property type="entry name" value="GGT-like_enzyme"/>
</dbReference>
<evidence type="ECO:0000313" key="9">
    <source>
        <dbReference type="Proteomes" id="UP000075613"/>
    </source>
</evidence>
<comment type="subunit">
    <text evidence="6">This enzyme consists of two polypeptide chains, which are synthesized in precursor form from a single polypeptide.</text>
</comment>
<reference evidence="8 9" key="1">
    <citation type="journal article" date="2015" name="Int. J. Syst. Evol. Microbiol.">
        <title>Burkholderia monticola sp. nov., isolated from mountain soil.</title>
        <authorList>
            <person name="Baek I."/>
            <person name="Seo B."/>
            <person name="Lee I."/>
            <person name="Yi H."/>
            <person name="Chun J."/>
        </authorList>
    </citation>
    <scope>NUCLEOTIDE SEQUENCE [LARGE SCALE GENOMIC DNA]</scope>
    <source>
        <strain evidence="8 9">JC2948</strain>
    </source>
</reference>
<keyword evidence="7" id="KW-0732">Signal</keyword>
<keyword evidence="6" id="KW-0317">Glutathione biosynthesis</keyword>
<sequence length="530" mass="56840">MRNFEKPGRSLAFARNGMAATSHAAATLAAVNVLAAGGNAMDAAIAACAVQCVVEPGSTGVGGDCFALYARGGTDDIVAYDGSGWAPAAASVERLQQLGVNAIERHSPHAVTVPGAVHAWTTLHRDHGRLPLREVFAQAIRYAEDGYALTPRSAWDWAQEADTLARDAEARVTMLVDGAAPRQGSVHRQPHLANTLRLIAEEGRDGFYRGPLAAKMVAHLRAHGGLHSLDDFADYHGEYVTPIRASFRGYDVVECPPGGQGVIALMILKILEKCAADGDPLDADRLHREVEAAKLAYSMRDAMLGDPRHGKVDVDWLLSDALADELRGRIDLARALPPAPALTPVEHKDTVYITVVDKDRNCVSFINSLFHPFGSGLMAPDSGVLLHNRGQSFVVEPGHPNAIGPRKRPMHTIIPGMVTQGGRVRMSFGVMGGHYQAMGHAHFLSKVLHYSMDMQSAMDLPRIFPRPGTDSVDVEATMPASVRAALTERGFRLSAPSTAIGGSQAIWIDWEEGVLMGASDHRKDGCALGY</sequence>
<name>A0A149PC05_9BURK</name>
<feature type="binding site" evidence="5">
    <location>
        <position position="433"/>
    </location>
    <ligand>
        <name>L-glutamate</name>
        <dbReference type="ChEBI" id="CHEBI:29985"/>
    </ligand>
</feature>
<dbReference type="InterPro" id="IPR029055">
    <property type="entry name" value="Ntn_hydrolases_N"/>
</dbReference>
<comment type="catalytic activity">
    <reaction evidence="2 6">
        <text>glutathione + H2O = L-cysteinylglycine + L-glutamate</text>
        <dbReference type="Rhea" id="RHEA:28807"/>
        <dbReference type="ChEBI" id="CHEBI:15377"/>
        <dbReference type="ChEBI" id="CHEBI:29985"/>
        <dbReference type="ChEBI" id="CHEBI:57925"/>
        <dbReference type="ChEBI" id="CHEBI:61694"/>
        <dbReference type="EC" id="3.4.19.13"/>
    </reaction>
</comment>
<evidence type="ECO:0000256" key="1">
    <source>
        <dbReference type="ARBA" id="ARBA00001049"/>
    </source>
</evidence>
<keyword evidence="6" id="KW-0378">Hydrolase</keyword>
<dbReference type="GO" id="GO:0036374">
    <property type="term" value="F:glutathione hydrolase activity"/>
    <property type="evidence" value="ECO:0007669"/>
    <property type="project" value="UniProtKB-UniRule"/>
</dbReference>
<dbReference type="OrthoDB" id="5297205at2"/>
<protein>
    <recommendedName>
        <fullName evidence="6">Glutathione hydrolase proenzyme</fullName>
        <ecNumber evidence="6">2.3.2.2</ecNumber>
        <ecNumber evidence="6">3.4.19.13</ecNumber>
    </recommendedName>
    <component>
        <recommendedName>
            <fullName evidence="6">Glutathione hydrolase large chain</fullName>
        </recommendedName>
    </component>
    <component>
        <recommendedName>
            <fullName evidence="6">Glutathione hydrolase small chain</fullName>
        </recommendedName>
    </component>
</protein>
<feature type="active site" description="Nucleophile" evidence="4">
    <location>
        <position position="350"/>
    </location>
</feature>
<dbReference type="EC" id="2.3.2.2" evidence="6"/>
<evidence type="ECO:0000256" key="7">
    <source>
        <dbReference type="SAM" id="SignalP"/>
    </source>
</evidence>
<organism evidence="8 9">
    <name type="scientific">Paraburkholderia monticola</name>
    <dbReference type="NCBI Taxonomy" id="1399968"/>
    <lineage>
        <taxon>Bacteria</taxon>
        <taxon>Pseudomonadati</taxon>
        <taxon>Pseudomonadota</taxon>
        <taxon>Betaproteobacteria</taxon>
        <taxon>Burkholderiales</taxon>
        <taxon>Burkholderiaceae</taxon>
        <taxon>Paraburkholderia</taxon>
    </lineage>
</organism>
<dbReference type="EC" id="3.4.19.13" evidence="6"/>
<dbReference type="InterPro" id="IPR043138">
    <property type="entry name" value="GGT_lsub"/>
</dbReference>
<dbReference type="NCBIfam" id="TIGR00066">
    <property type="entry name" value="g_glut_trans"/>
    <property type="match status" value="1"/>
</dbReference>
<evidence type="ECO:0000256" key="2">
    <source>
        <dbReference type="ARBA" id="ARBA00001089"/>
    </source>
</evidence>
<dbReference type="GO" id="GO:0006751">
    <property type="term" value="P:glutathione catabolic process"/>
    <property type="evidence" value="ECO:0007669"/>
    <property type="project" value="UniProtKB-UniRule"/>
</dbReference>
<comment type="PTM">
    <text evidence="6">Cleaved by autocatalysis into a large and a small subunit.</text>
</comment>
<dbReference type="PANTHER" id="PTHR43881">
    <property type="entry name" value="GAMMA-GLUTAMYLTRANSPEPTIDASE (AFU_ORTHOLOGUE AFUA_4G13580)"/>
    <property type="match status" value="1"/>
</dbReference>
<comment type="caution">
    <text evidence="8">The sequence shown here is derived from an EMBL/GenBank/DDBJ whole genome shotgun (WGS) entry which is preliminary data.</text>
</comment>
<feature type="signal peptide" evidence="7">
    <location>
        <begin position="1"/>
        <end position="24"/>
    </location>
</feature>
<dbReference type="Pfam" id="PF01019">
    <property type="entry name" value="G_glu_transpept"/>
    <property type="match status" value="1"/>
</dbReference>
<dbReference type="Gene3D" id="3.60.20.40">
    <property type="match status" value="1"/>
</dbReference>
<comment type="pathway">
    <text evidence="6">Sulfur metabolism; glutathione metabolism.</text>
</comment>
<accession>A0A149PC05</accession>
<dbReference type="PANTHER" id="PTHR43881:SF1">
    <property type="entry name" value="GAMMA-GLUTAMYLTRANSPEPTIDASE (AFU_ORTHOLOGUE AFUA_4G13580)"/>
    <property type="match status" value="1"/>
</dbReference>
<dbReference type="PRINTS" id="PR01210">
    <property type="entry name" value="GGTRANSPTASE"/>
</dbReference>
<proteinExistence type="inferred from homology"/>
<dbReference type="InterPro" id="IPR000101">
    <property type="entry name" value="GGT_peptidase"/>
</dbReference>
<dbReference type="EMBL" id="LRBG01000039">
    <property type="protein sequence ID" value="KXU82551.1"/>
    <property type="molecule type" value="Genomic_DNA"/>
</dbReference>
<dbReference type="AlphaFoldDB" id="A0A149PC05"/>
<evidence type="ECO:0000256" key="5">
    <source>
        <dbReference type="PIRSR" id="PIRSR600101-2"/>
    </source>
</evidence>
<dbReference type="GO" id="GO:0103068">
    <property type="term" value="F:leukotriene C4 gamma-glutamyl transferase activity"/>
    <property type="evidence" value="ECO:0007669"/>
    <property type="project" value="UniProtKB-EC"/>
</dbReference>
<comment type="catalytic activity">
    <reaction evidence="3 6">
        <text>an N-terminal (5-L-glutamyl)-[peptide] + an alpha-amino acid = 5-L-glutamyl amino acid + an N-terminal L-alpha-aminoacyl-[peptide]</text>
        <dbReference type="Rhea" id="RHEA:23904"/>
        <dbReference type="Rhea" id="RHEA-COMP:9780"/>
        <dbReference type="Rhea" id="RHEA-COMP:9795"/>
        <dbReference type="ChEBI" id="CHEBI:77644"/>
        <dbReference type="ChEBI" id="CHEBI:78597"/>
        <dbReference type="ChEBI" id="CHEBI:78599"/>
        <dbReference type="ChEBI" id="CHEBI:78608"/>
        <dbReference type="EC" id="2.3.2.2"/>
    </reaction>
</comment>
<gene>
    <name evidence="8" type="ORF">CI15_34090</name>
</gene>
<dbReference type="SUPFAM" id="SSF56235">
    <property type="entry name" value="N-terminal nucleophile aminohydrolases (Ntn hydrolases)"/>
    <property type="match status" value="1"/>
</dbReference>
<keyword evidence="9" id="KW-1185">Reference proteome</keyword>
<feature type="chain" id="PRO_5007551003" description="Glutathione hydrolase proenzyme" evidence="7">
    <location>
        <begin position="25"/>
        <end position="530"/>
    </location>
</feature>
<keyword evidence="6" id="KW-0012">Acyltransferase</keyword>
<dbReference type="STRING" id="1399968.CI15_34090"/>
<evidence type="ECO:0000256" key="4">
    <source>
        <dbReference type="PIRSR" id="PIRSR600101-1"/>
    </source>
</evidence>
<dbReference type="UniPathway" id="UPA00204"/>
<dbReference type="RefSeq" id="WP_062137861.1">
    <property type="nucleotide sequence ID" value="NZ_LRBG01000039.1"/>
</dbReference>